<protein>
    <submittedName>
        <fullName evidence="8">Zinc-binding alcohol dehydrogenase</fullName>
    </submittedName>
</protein>
<keyword evidence="9" id="KW-1185">Reference proteome</keyword>
<dbReference type="Pfam" id="PF00107">
    <property type="entry name" value="ADH_zinc_N"/>
    <property type="match status" value="1"/>
</dbReference>
<dbReference type="EMBL" id="QXQA01000004">
    <property type="protein sequence ID" value="RIX53652.1"/>
    <property type="molecule type" value="Genomic_DNA"/>
</dbReference>
<dbReference type="RefSeq" id="WP_119599335.1">
    <property type="nucleotide sequence ID" value="NZ_QXQA01000004.1"/>
</dbReference>
<sequence>MKAIAQNAPGGPDTLAVMELETPQPGPGELLVEVLAASLNPVDYKVMGGGHPAWTYPHVPGVDAAGIVHAIGEGVEGWKVGDRIVFHRDFTKQGVCAEYAVTTAHTAALLPESISFTDAAAFPCAGLTAYQVLVRKMKAEAGQSILIHAGAGGVGGYAIQIAKALGLEPIYSTASSANADYVKSLGADVVIDYRVEHVLSRIMALTDGMGVDLILNTVNRASSQDDLSALAFGGQLACIAGAPETVADFQPSSKSFTLHKLMLGGAMGSGNRKAEEDIARMSEEFLSWMEDGRIRPLEQEMITLEEVPSALKRLSERHVRGKIVVQMK</sequence>
<evidence type="ECO:0000256" key="5">
    <source>
        <dbReference type="ARBA" id="ARBA00022884"/>
    </source>
</evidence>
<dbReference type="InterPro" id="IPR013154">
    <property type="entry name" value="ADH-like_N"/>
</dbReference>
<organism evidence="8 9">
    <name type="scientific">Paenibacillus nanensis</name>
    <dbReference type="NCBI Taxonomy" id="393251"/>
    <lineage>
        <taxon>Bacteria</taxon>
        <taxon>Bacillati</taxon>
        <taxon>Bacillota</taxon>
        <taxon>Bacilli</taxon>
        <taxon>Bacillales</taxon>
        <taxon>Paenibacillaceae</taxon>
        <taxon>Paenibacillus</taxon>
    </lineage>
</organism>
<feature type="domain" description="Enoyl reductase (ER)" evidence="7">
    <location>
        <begin position="10"/>
        <end position="325"/>
    </location>
</feature>
<dbReference type="PANTHER" id="PTHR44154:SF1">
    <property type="entry name" value="QUINONE OXIDOREDUCTASE"/>
    <property type="match status" value="1"/>
</dbReference>
<dbReference type="InterPro" id="IPR002364">
    <property type="entry name" value="Quin_OxRdtase/zeta-crystal_CS"/>
</dbReference>
<dbReference type="AlphaFoldDB" id="A0A3A1V2S2"/>
<dbReference type="GO" id="GO:0005737">
    <property type="term" value="C:cytoplasm"/>
    <property type="evidence" value="ECO:0007669"/>
    <property type="project" value="UniProtKB-SubCell"/>
</dbReference>
<dbReference type="Proteomes" id="UP000266482">
    <property type="component" value="Unassembled WGS sequence"/>
</dbReference>
<dbReference type="SUPFAM" id="SSF51735">
    <property type="entry name" value="NAD(P)-binding Rossmann-fold domains"/>
    <property type="match status" value="1"/>
</dbReference>
<evidence type="ECO:0000256" key="2">
    <source>
        <dbReference type="ARBA" id="ARBA00011881"/>
    </source>
</evidence>
<dbReference type="OrthoDB" id="9792162at2"/>
<evidence type="ECO:0000259" key="7">
    <source>
        <dbReference type="SMART" id="SM00829"/>
    </source>
</evidence>
<evidence type="ECO:0000313" key="9">
    <source>
        <dbReference type="Proteomes" id="UP000266482"/>
    </source>
</evidence>
<dbReference type="SUPFAM" id="SSF50129">
    <property type="entry name" value="GroES-like"/>
    <property type="match status" value="1"/>
</dbReference>
<dbReference type="GO" id="GO:0008270">
    <property type="term" value="F:zinc ion binding"/>
    <property type="evidence" value="ECO:0007669"/>
    <property type="project" value="InterPro"/>
</dbReference>
<proteinExistence type="predicted"/>
<dbReference type="InterPro" id="IPR013149">
    <property type="entry name" value="ADH-like_C"/>
</dbReference>
<gene>
    <name evidence="8" type="ORF">D3P08_09510</name>
</gene>
<comment type="caution">
    <text evidence="8">The sequence shown here is derived from an EMBL/GenBank/DDBJ whole genome shotgun (WGS) entry which is preliminary data.</text>
</comment>
<dbReference type="InterPro" id="IPR036291">
    <property type="entry name" value="NAD(P)-bd_dom_sf"/>
</dbReference>
<dbReference type="SMART" id="SM00829">
    <property type="entry name" value="PKS_ER"/>
    <property type="match status" value="1"/>
</dbReference>
<dbReference type="CDD" id="cd08271">
    <property type="entry name" value="MDR5"/>
    <property type="match status" value="1"/>
</dbReference>
<evidence type="ECO:0000256" key="4">
    <source>
        <dbReference type="ARBA" id="ARBA00022857"/>
    </source>
</evidence>
<keyword evidence="6" id="KW-0007">Acetylation</keyword>
<dbReference type="PROSITE" id="PS01162">
    <property type="entry name" value="QOR_ZETA_CRYSTAL"/>
    <property type="match status" value="1"/>
</dbReference>
<keyword evidence="3" id="KW-0963">Cytoplasm</keyword>
<accession>A0A3A1V2S2</accession>
<keyword evidence="4" id="KW-0521">NADP</keyword>
<comment type="subunit">
    <text evidence="2">Homotetramer.</text>
</comment>
<evidence type="ECO:0000256" key="1">
    <source>
        <dbReference type="ARBA" id="ARBA00004496"/>
    </source>
</evidence>
<dbReference type="Gene3D" id="3.40.50.720">
    <property type="entry name" value="NAD(P)-binding Rossmann-like Domain"/>
    <property type="match status" value="1"/>
</dbReference>
<name>A0A3A1V2S2_9BACL</name>
<keyword evidence="5" id="KW-0694">RNA-binding</keyword>
<dbReference type="GO" id="GO:0016491">
    <property type="term" value="F:oxidoreductase activity"/>
    <property type="evidence" value="ECO:0007669"/>
    <property type="project" value="InterPro"/>
</dbReference>
<dbReference type="Pfam" id="PF08240">
    <property type="entry name" value="ADH_N"/>
    <property type="match status" value="1"/>
</dbReference>
<dbReference type="PANTHER" id="PTHR44154">
    <property type="entry name" value="QUINONE OXIDOREDUCTASE"/>
    <property type="match status" value="1"/>
</dbReference>
<dbReference type="InterPro" id="IPR051603">
    <property type="entry name" value="Zinc-ADH_QOR/CCCR"/>
</dbReference>
<dbReference type="GO" id="GO:0003723">
    <property type="term" value="F:RNA binding"/>
    <property type="evidence" value="ECO:0007669"/>
    <property type="project" value="UniProtKB-KW"/>
</dbReference>
<reference evidence="8 9" key="1">
    <citation type="submission" date="2018-09" db="EMBL/GenBank/DDBJ databases">
        <title>Paenibacillus aracenensis nov. sp. isolated from a cave in southern Spain.</title>
        <authorList>
            <person name="Jurado V."/>
            <person name="Gutierrez-Patricio S."/>
            <person name="Gonzalez-Pimentel J.L."/>
            <person name="Miller A.Z."/>
            <person name="Laiz L."/>
            <person name="Saiz-Jimenez C."/>
        </authorList>
    </citation>
    <scope>NUCLEOTIDE SEQUENCE [LARGE SCALE GENOMIC DNA]</scope>
    <source>
        <strain evidence="8 9">DSM 22867</strain>
    </source>
</reference>
<evidence type="ECO:0000313" key="8">
    <source>
        <dbReference type="EMBL" id="RIX53652.1"/>
    </source>
</evidence>
<evidence type="ECO:0000256" key="6">
    <source>
        <dbReference type="ARBA" id="ARBA00022990"/>
    </source>
</evidence>
<comment type="subcellular location">
    <subcellularLocation>
        <location evidence="1">Cytoplasm</location>
    </subcellularLocation>
</comment>
<evidence type="ECO:0000256" key="3">
    <source>
        <dbReference type="ARBA" id="ARBA00022490"/>
    </source>
</evidence>
<dbReference type="InterPro" id="IPR011032">
    <property type="entry name" value="GroES-like_sf"/>
</dbReference>
<dbReference type="Gene3D" id="3.90.180.10">
    <property type="entry name" value="Medium-chain alcohol dehydrogenases, catalytic domain"/>
    <property type="match status" value="1"/>
</dbReference>
<dbReference type="InterPro" id="IPR020843">
    <property type="entry name" value="ER"/>
</dbReference>